<reference evidence="4 5" key="1">
    <citation type="submission" date="2019-03" db="EMBL/GenBank/DDBJ databases">
        <title>Rhodosporidium diobovatum UCD-FST 08-225 genome sequencing, assembly, and annotation.</title>
        <authorList>
            <person name="Fakankun I.U."/>
            <person name="Fristensky B."/>
            <person name="Levin D.B."/>
        </authorList>
    </citation>
    <scope>NUCLEOTIDE SEQUENCE [LARGE SCALE GENOMIC DNA]</scope>
    <source>
        <strain evidence="4 5">UCD-FST 08-225</strain>
    </source>
</reference>
<dbReference type="PANTHER" id="PTHR31668:SF10">
    <property type="entry name" value="ZN(II)2CYS6 TRANSCRIPTION FACTOR (EUROFUNG)"/>
    <property type="match status" value="1"/>
</dbReference>
<dbReference type="GO" id="GO:0005634">
    <property type="term" value="C:nucleus"/>
    <property type="evidence" value="ECO:0007669"/>
    <property type="project" value="TreeGrafter"/>
</dbReference>
<evidence type="ECO:0000256" key="2">
    <source>
        <dbReference type="SAM" id="MobiDB-lite"/>
    </source>
</evidence>
<feature type="region of interest" description="Disordered" evidence="2">
    <location>
        <begin position="558"/>
        <end position="586"/>
    </location>
</feature>
<dbReference type="InterPro" id="IPR050797">
    <property type="entry name" value="Carb_Metab_Trans_Reg"/>
</dbReference>
<dbReference type="OrthoDB" id="2123952at2759"/>
<evidence type="ECO:0000256" key="1">
    <source>
        <dbReference type="ARBA" id="ARBA00023242"/>
    </source>
</evidence>
<comment type="caution">
    <text evidence="4">The sequence shown here is derived from an EMBL/GenBank/DDBJ whole genome shotgun (WGS) entry which is preliminary data.</text>
</comment>
<accession>A0A5C5FS27</accession>
<dbReference type="GO" id="GO:0008270">
    <property type="term" value="F:zinc ion binding"/>
    <property type="evidence" value="ECO:0007669"/>
    <property type="project" value="InterPro"/>
</dbReference>
<dbReference type="InterPro" id="IPR007219">
    <property type="entry name" value="XnlR_reg_dom"/>
</dbReference>
<feature type="compositionally biased region" description="Low complexity" evidence="2">
    <location>
        <begin position="479"/>
        <end position="490"/>
    </location>
</feature>
<dbReference type="AlphaFoldDB" id="A0A5C5FS27"/>
<feature type="region of interest" description="Disordered" evidence="2">
    <location>
        <begin position="449"/>
        <end position="496"/>
    </location>
</feature>
<dbReference type="CDD" id="cd12148">
    <property type="entry name" value="fungal_TF_MHR"/>
    <property type="match status" value="1"/>
</dbReference>
<dbReference type="GO" id="GO:0003677">
    <property type="term" value="F:DNA binding"/>
    <property type="evidence" value="ECO:0007669"/>
    <property type="project" value="InterPro"/>
</dbReference>
<dbReference type="GO" id="GO:0001080">
    <property type="term" value="P:nitrogen catabolite activation of transcription from RNA polymerase II promoter"/>
    <property type="evidence" value="ECO:0007669"/>
    <property type="project" value="TreeGrafter"/>
</dbReference>
<organism evidence="4 5">
    <name type="scientific">Rhodotorula diobovata</name>
    <dbReference type="NCBI Taxonomy" id="5288"/>
    <lineage>
        <taxon>Eukaryota</taxon>
        <taxon>Fungi</taxon>
        <taxon>Dikarya</taxon>
        <taxon>Basidiomycota</taxon>
        <taxon>Pucciniomycotina</taxon>
        <taxon>Microbotryomycetes</taxon>
        <taxon>Sporidiobolales</taxon>
        <taxon>Sporidiobolaceae</taxon>
        <taxon>Rhodotorula</taxon>
    </lineage>
</organism>
<dbReference type="GO" id="GO:0006351">
    <property type="term" value="P:DNA-templated transcription"/>
    <property type="evidence" value="ECO:0007669"/>
    <property type="project" value="InterPro"/>
</dbReference>
<feature type="compositionally biased region" description="Pro residues" evidence="2">
    <location>
        <begin position="454"/>
        <end position="465"/>
    </location>
</feature>
<dbReference type="SMART" id="SM00906">
    <property type="entry name" value="Fungal_trans"/>
    <property type="match status" value="1"/>
</dbReference>
<sequence length="586" mass="62678">MYGTTAPAGRHLFEAACAVLAPDAPQRLVEIFIRQTQPALPILDLQSFPSADPARAAQAGASYGLLTSLLAHSTSYVHEIRPAHKHLWRQVLLSLEDEYRKPTLQTLQQALIVITSRPAINLAQNHIAMGRLASAAQLLGLHLDPSLWRIPHGERVLRKRLWWAVLITDHWRALWYGRPSNISRDSYNVPVPSLADLDAPPDSLSAQSFIAMCKLTTIVNTVLSEFFTVRALAAPRSSTARLEMLDKIGYELAVLEQQLPPGLRRLPSSGDRQAGPVPTGVRSFQLCKLGLEMVMFRLATGSLPEPSAEQLVSTARTALGLAQTLVEFLENLDPEDFTVFWAPYCSFIISSAAALLIRTALTASTLDPATRTAAGVFFTRLVVTLTSSHHVAQWDVASLALDRIATLLRSLDGELPELVPLLQLFGPPNHASNGASRSLPPFNVSQSLLTPAYRPGPPAPPPAQPAPTAAAPLLPHGSTAPLAGPLLTPTGPAPVEQPSPALDAWWWMQTEVLSLPDHLGAPLPDVFEGWPAFAEQGGPGVRTGGAGDGMLFDLRSFLEGPGGDGPGTTAEATGVGAGDDERGGQA</sequence>
<dbReference type="PANTHER" id="PTHR31668">
    <property type="entry name" value="GLUCOSE TRANSPORT TRANSCRIPTION REGULATOR RGT1-RELATED-RELATED"/>
    <property type="match status" value="1"/>
</dbReference>
<dbReference type="STRING" id="5288.A0A5C5FS27"/>
<keyword evidence="5" id="KW-1185">Reference proteome</keyword>
<evidence type="ECO:0000313" key="5">
    <source>
        <dbReference type="Proteomes" id="UP000311382"/>
    </source>
</evidence>
<evidence type="ECO:0000313" key="4">
    <source>
        <dbReference type="EMBL" id="TNY19119.1"/>
    </source>
</evidence>
<dbReference type="EMBL" id="SOZI01000107">
    <property type="protein sequence ID" value="TNY19119.1"/>
    <property type="molecule type" value="Genomic_DNA"/>
</dbReference>
<proteinExistence type="predicted"/>
<gene>
    <name evidence="4" type="ORF">DMC30DRAFT_424134</name>
</gene>
<name>A0A5C5FS27_9BASI</name>
<keyword evidence="1" id="KW-0539">Nucleus</keyword>
<dbReference type="Proteomes" id="UP000311382">
    <property type="component" value="Unassembled WGS sequence"/>
</dbReference>
<feature type="domain" description="Xylanolytic transcriptional activator regulatory" evidence="3">
    <location>
        <begin position="125"/>
        <end position="198"/>
    </location>
</feature>
<evidence type="ECO:0000259" key="3">
    <source>
        <dbReference type="SMART" id="SM00906"/>
    </source>
</evidence>
<protein>
    <submittedName>
        <fullName evidence="4">Co-activator of area</fullName>
    </submittedName>
</protein>
<dbReference type="Pfam" id="PF04082">
    <property type="entry name" value="Fungal_trans"/>
    <property type="match status" value="1"/>
</dbReference>